<evidence type="ECO:0000256" key="9">
    <source>
        <dbReference type="SAM" id="MobiDB-lite"/>
    </source>
</evidence>
<feature type="region of interest" description="Disordered" evidence="9">
    <location>
        <begin position="44"/>
        <end position="84"/>
    </location>
</feature>
<dbReference type="FunFam" id="1.10.1520.10:FF:000004">
    <property type="entry name" value="Endoribonuclease dicer-like 1"/>
    <property type="match status" value="1"/>
</dbReference>
<dbReference type="GO" id="GO:0006396">
    <property type="term" value="P:RNA processing"/>
    <property type="evidence" value="ECO:0007669"/>
    <property type="project" value="InterPro"/>
</dbReference>
<dbReference type="PANTHER" id="PTHR14950:SF54">
    <property type="entry name" value="RNASE II-LIKE 1"/>
    <property type="match status" value="1"/>
</dbReference>
<dbReference type="InterPro" id="IPR036389">
    <property type="entry name" value="RNase_III_sf"/>
</dbReference>
<comment type="cofactor">
    <cofactor evidence="2">
        <name>Mg(2+)</name>
        <dbReference type="ChEBI" id="CHEBI:18420"/>
    </cofactor>
</comment>
<dbReference type="Pfam" id="PF00636">
    <property type="entry name" value="Ribonuclease_3"/>
    <property type="match status" value="1"/>
</dbReference>
<gene>
    <name evidence="11" type="primary">Os06g0358800_0</name>
    <name evidence="11" type="ORF">CK203_026316</name>
</gene>
<keyword evidence="3" id="KW-0540">Nuclease</keyword>
<dbReference type="OrthoDB" id="416741at2759"/>
<sequence length="350" mass="40251">MWLSSTPTASHLPRPHFHKCFFPFWIPVPTITFDTTPINIKKKSSKAQLPPLPTASSLHSPTAMEPHPQKPRGEGETESCADSYESAESFPSLEGVEQILGYSFTNKRLLEEAYTHASCQKNQFSYERLEFMGDSVLSLLITKEQFFLYPDLQPGRLTRLRSANVDKEKLARVALKHGLHRFLRHKKPKIEQQIYEFAEAIKEYPLHSNGQIEVPKVLADVVESTIGAVFVDCNCSVDTVWKVFKGLLEPMIVPETLKVHPVTELNERCQKRGLKLEFKDSWQRRGDIDFYIEDYFAGRGEYPLRKDIALNRAAKAALNNIDRILKNVENPTLMMKLRSRWRKVLKFVYG</sequence>
<dbReference type="AlphaFoldDB" id="A0A438IL70"/>
<evidence type="ECO:0000256" key="6">
    <source>
        <dbReference type="ARBA" id="ARBA00022801"/>
    </source>
</evidence>
<keyword evidence="8" id="KW-0694">RNA-binding</keyword>
<dbReference type="CDD" id="cd00593">
    <property type="entry name" value="RIBOc"/>
    <property type="match status" value="1"/>
</dbReference>
<evidence type="ECO:0000259" key="10">
    <source>
        <dbReference type="PROSITE" id="PS50142"/>
    </source>
</evidence>
<dbReference type="SUPFAM" id="SSF69065">
    <property type="entry name" value="RNase III domain-like"/>
    <property type="match status" value="1"/>
</dbReference>
<comment type="caution">
    <text evidence="11">The sequence shown here is derived from an EMBL/GenBank/DDBJ whole genome shotgun (WGS) entry which is preliminary data.</text>
</comment>
<dbReference type="PANTHER" id="PTHR14950">
    <property type="entry name" value="DICER-RELATED"/>
    <property type="match status" value="1"/>
</dbReference>
<dbReference type="Proteomes" id="UP000288805">
    <property type="component" value="Unassembled WGS sequence"/>
</dbReference>
<dbReference type="PROSITE" id="PS50142">
    <property type="entry name" value="RNASE_3_2"/>
    <property type="match status" value="1"/>
</dbReference>
<dbReference type="GO" id="GO:0046872">
    <property type="term" value="F:metal ion binding"/>
    <property type="evidence" value="ECO:0007669"/>
    <property type="project" value="UniProtKB-KW"/>
</dbReference>
<comment type="cofactor">
    <cofactor evidence="1">
        <name>Mn(2+)</name>
        <dbReference type="ChEBI" id="CHEBI:29035"/>
    </cofactor>
</comment>
<keyword evidence="6" id="KW-0378">Hydrolase</keyword>
<proteinExistence type="predicted"/>
<evidence type="ECO:0000256" key="7">
    <source>
        <dbReference type="ARBA" id="ARBA00022842"/>
    </source>
</evidence>
<evidence type="ECO:0000313" key="11">
    <source>
        <dbReference type="EMBL" id="RVW97365.1"/>
    </source>
</evidence>
<reference evidence="11 12" key="1">
    <citation type="journal article" date="2018" name="PLoS Genet.">
        <title>Population sequencing reveals clonal diversity and ancestral inbreeding in the grapevine cultivar Chardonnay.</title>
        <authorList>
            <person name="Roach M.J."/>
            <person name="Johnson D.L."/>
            <person name="Bohlmann J."/>
            <person name="van Vuuren H.J."/>
            <person name="Jones S.J."/>
            <person name="Pretorius I.S."/>
            <person name="Schmidt S.A."/>
            <person name="Borneman A.R."/>
        </authorList>
    </citation>
    <scope>NUCLEOTIDE SEQUENCE [LARGE SCALE GENOMIC DNA]</scope>
    <source>
        <strain evidence="12">cv. Chardonnay</strain>
        <tissue evidence="11">Leaf</tissue>
    </source>
</reference>
<dbReference type="SUPFAM" id="SSF54768">
    <property type="entry name" value="dsRNA-binding domain-like"/>
    <property type="match status" value="1"/>
</dbReference>
<dbReference type="EMBL" id="QGNW01000101">
    <property type="protein sequence ID" value="RVW97365.1"/>
    <property type="molecule type" value="Genomic_DNA"/>
</dbReference>
<dbReference type="Gene3D" id="1.10.1520.10">
    <property type="entry name" value="Ribonuclease III domain"/>
    <property type="match status" value="1"/>
</dbReference>
<evidence type="ECO:0000256" key="2">
    <source>
        <dbReference type="ARBA" id="ARBA00001946"/>
    </source>
</evidence>
<dbReference type="SMR" id="A0A438IL70"/>
<protein>
    <submittedName>
        <fullName evidence="11">Ribonuclease 3-like protein 3</fullName>
    </submittedName>
</protein>
<evidence type="ECO:0000256" key="8">
    <source>
        <dbReference type="ARBA" id="ARBA00022884"/>
    </source>
</evidence>
<organism evidence="11 12">
    <name type="scientific">Vitis vinifera</name>
    <name type="common">Grape</name>
    <dbReference type="NCBI Taxonomy" id="29760"/>
    <lineage>
        <taxon>Eukaryota</taxon>
        <taxon>Viridiplantae</taxon>
        <taxon>Streptophyta</taxon>
        <taxon>Embryophyta</taxon>
        <taxon>Tracheophyta</taxon>
        <taxon>Spermatophyta</taxon>
        <taxon>Magnoliopsida</taxon>
        <taxon>eudicotyledons</taxon>
        <taxon>Gunneridae</taxon>
        <taxon>Pentapetalae</taxon>
        <taxon>rosids</taxon>
        <taxon>Vitales</taxon>
        <taxon>Vitaceae</taxon>
        <taxon>Viteae</taxon>
        <taxon>Vitis</taxon>
    </lineage>
</organism>
<dbReference type="SMART" id="SM00535">
    <property type="entry name" value="RIBOc"/>
    <property type="match status" value="1"/>
</dbReference>
<dbReference type="InterPro" id="IPR000999">
    <property type="entry name" value="RNase_III_dom"/>
</dbReference>
<feature type="domain" description="RNase III" evidence="10">
    <location>
        <begin position="93"/>
        <end position="234"/>
    </location>
</feature>
<evidence type="ECO:0000256" key="5">
    <source>
        <dbReference type="ARBA" id="ARBA00022759"/>
    </source>
</evidence>
<name>A0A438IL70_VITVI</name>
<evidence type="ECO:0000256" key="3">
    <source>
        <dbReference type="ARBA" id="ARBA00022722"/>
    </source>
</evidence>
<evidence type="ECO:0000256" key="4">
    <source>
        <dbReference type="ARBA" id="ARBA00022723"/>
    </source>
</evidence>
<dbReference type="GO" id="GO:0004525">
    <property type="term" value="F:ribonuclease III activity"/>
    <property type="evidence" value="ECO:0007669"/>
    <property type="project" value="InterPro"/>
</dbReference>
<keyword evidence="5" id="KW-0255">Endonuclease</keyword>
<accession>A0A438IL70</accession>
<keyword evidence="4" id="KW-0479">Metal-binding</keyword>
<keyword evidence="7" id="KW-0460">Magnesium</keyword>
<dbReference type="KEGG" id="vvi:100260185"/>
<evidence type="ECO:0000256" key="1">
    <source>
        <dbReference type="ARBA" id="ARBA00001936"/>
    </source>
</evidence>
<dbReference type="GO" id="GO:0003723">
    <property type="term" value="F:RNA binding"/>
    <property type="evidence" value="ECO:0007669"/>
    <property type="project" value="UniProtKB-KW"/>
</dbReference>
<evidence type="ECO:0000313" key="12">
    <source>
        <dbReference type="Proteomes" id="UP000288805"/>
    </source>
</evidence>